<keyword evidence="2" id="KW-0378">Hydrolase</keyword>
<accession>A0A830H7K1</accession>
<protein>
    <submittedName>
        <fullName evidence="2">Prolyl aminopeptidase</fullName>
    </submittedName>
</protein>
<name>A0A830H7K1_9CHLO</name>
<dbReference type="Pfam" id="PF02681">
    <property type="entry name" value="DUF212"/>
    <property type="match status" value="1"/>
</dbReference>
<evidence type="ECO:0000256" key="1">
    <source>
        <dbReference type="SAM" id="MobiDB-lite"/>
    </source>
</evidence>
<dbReference type="AlphaFoldDB" id="A0A830H7K1"/>
<feature type="region of interest" description="Disordered" evidence="1">
    <location>
        <begin position="259"/>
        <end position="278"/>
    </location>
</feature>
<proteinExistence type="predicted"/>
<gene>
    <name evidence="2" type="ORF">PPROV_000174000</name>
</gene>
<dbReference type="Proteomes" id="UP000660262">
    <property type="component" value="Unassembled WGS sequence"/>
</dbReference>
<sequence length="314" mass="33212">MRSPPVVSTTGNQGGVRQASRGVLARCCLIGRRSCTLSWSRSPRKGAGSFSGLHNFGRFLGLAHRNPTQCGAISASAHDDYVQHRKGEDSVCHAVARSMRHKSVGGGTHSRLQLPSLRGRKTRTDTRPNIATKAVPAATAAAAKVSGWAALWANDVFVAGFWSWALAQVLKVFTTAYNMGTWNWKMLKSSGGMPSSHTSMCVGVTTAVALKHGLGSSLFPACLAFTLVVMYDAAHVRWQAGRHAAALNVLVKHYRATHGGADASPAGATEESSSPVGRTLEDLPEEELKEVLGHTPVQVYAGAALGIVVAFLAC</sequence>
<dbReference type="OrthoDB" id="1716650at2759"/>
<keyword evidence="3" id="KW-1185">Reference proteome</keyword>
<keyword evidence="2" id="KW-0645">Protease</keyword>
<evidence type="ECO:0000313" key="2">
    <source>
        <dbReference type="EMBL" id="GHP02985.1"/>
    </source>
</evidence>
<dbReference type="EMBL" id="BNJQ01000004">
    <property type="protein sequence ID" value="GHP02985.1"/>
    <property type="molecule type" value="Genomic_DNA"/>
</dbReference>
<dbReference type="GO" id="GO:0004177">
    <property type="term" value="F:aminopeptidase activity"/>
    <property type="evidence" value="ECO:0007669"/>
    <property type="project" value="UniProtKB-KW"/>
</dbReference>
<comment type="caution">
    <text evidence="2">The sequence shown here is derived from an EMBL/GenBank/DDBJ whole genome shotgun (WGS) entry which is preliminary data.</text>
</comment>
<organism evidence="2 3">
    <name type="scientific">Pycnococcus provasolii</name>
    <dbReference type="NCBI Taxonomy" id="41880"/>
    <lineage>
        <taxon>Eukaryota</taxon>
        <taxon>Viridiplantae</taxon>
        <taxon>Chlorophyta</taxon>
        <taxon>Pseudoscourfieldiophyceae</taxon>
        <taxon>Pseudoscourfieldiales</taxon>
        <taxon>Pycnococcaceae</taxon>
        <taxon>Pycnococcus</taxon>
    </lineage>
</organism>
<keyword evidence="2" id="KW-0031">Aminopeptidase</keyword>
<dbReference type="PANTHER" id="PTHR31446:SF29">
    <property type="entry name" value="ACID PHOSPHATASE_VANADIUM-DEPENDENT HALOPEROXIDASE-RELATED PROTEIN"/>
    <property type="match status" value="1"/>
</dbReference>
<dbReference type="InterPro" id="IPR003832">
    <property type="entry name" value="DUF212"/>
</dbReference>
<reference evidence="2" key="1">
    <citation type="submission" date="2020-10" db="EMBL/GenBank/DDBJ databases">
        <title>Unveiling of a novel bifunctional photoreceptor, Dualchrome1, isolated from a cosmopolitan green alga.</title>
        <authorList>
            <person name="Suzuki S."/>
            <person name="Kawachi M."/>
        </authorList>
    </citation>
    <scope>NUCLEOTIDE SEQUENCE</scope>
    <source>
        <strain evidence="2">NIES 2893</strain>
    </source>
</reference>
<evidence type="ECO:0000313" key="3">
    <source>
        <dbReference type="Proteomes" id="UP000660262"/>
    </source>
</evidence>
<dbReference type="PANTHER" id="PTHR31446">
    <property type="entry name" value="ACID PHOSPHATASE/VANADIUM-DEPENDENT HALOPEROXIDASE-RELATED PROTEIN"/>
    <property type="match status" value="1"/>
</dbReference>